<name>A0ABT7LIL3_9BURK</name>
<evidence type="ECO:0000259" key="2">
    <source>
        <dbReference type="Pfam" id="PF12728"/>
    </source>
</evidence>
<evidence type="ECO:0000313" key="4">
    <source>
        <dbReference type="Proteomes" id="UP001238603"/>
    </source>
</evidence>
<dbReference type="InterPro" id="IPR009061">
    <property type="entry name" value="DNA-bd_dom_put_sf"/>
</dbReference>
<feature type="region of interest" description="Disordered" evidence="1">
    <location>
        <begin position="67"/>
        <end position="95"/>
    </location>
</feature>
<dbReference type="RefSeq" id="WP_285982788.1">
    <property type="nucleotide sequence ID" value="NZ_JASVDS010000003.1"/>
</dbReference>
<dbReference type="InterPro" id="IPR036388">
    <property type="entry name" value="WH-like_DNA-bd_sf"/>
</dbReference>
<accession>A0ABT7LIL3</accession>
<evidence type="ECO:0000256" key="1">
    <source>
        <dbReference type="SAM" id="MobiDB-lite"/>
    </source>
</evidence>
<proteinExistence type="predicted"/>
<dbReference type="InterPro" id="IPR041657">
    <property type="entry name" value="HTH_17"/>
</dbReference>
<organism evidence="3 4">
    <name type="scientific">Roseateles subflavus</name>
    <dbReference type="NCBI Taxonomy" id="3053353"/>
    <lineage>
        <taxon>Bacteria</taxon>
        <taxon>Pseudomonadati</taxon>
        <taxon>Pseudomonadota</taxon>
        <taxon>Betaproteobacteria</taxon>
        <taxon>Burkholderiales</taxon>
        <taxon>Sphaerotilaceae</taxon>
        <taxon>Roseateles</taxon>
    </lineage>
</organism>
<feature type="domain" description="Helix-turn-helix" evidence="2">
    <location>
        <begin position="10"/>
        <end position="59"/>
    </location>
</feature>
<dbReference type="Pfam" id="PF12728">
    <property type="entry name" value="HTH_17"/>
    <property type="match status" value="1"/>
</dbReference>
<reference evidence="3 4" key="1">
    <citation type="submission" date="2023-06" db="EMBL/GenBank/DDBJ databases">
        <title>Pelomonas sp. APW6 16S ribosomal RNA gene genome sequencing and assembly.</title>
        <authorList>
            <person name="Woo H."/>
        </authorList>
    </citation>
    <scope>NUCLEOTIDE SEQUENCE [LARGE SCALE GENOMIC DNA]</scope>
    <source>
        <strain evidence="3 4">APW6</strain>
    </source>
</reference>
<dbReference type="EMBL" id="JASVDS010000003">
    <property type="protein sequence ID" value="MDL5032704.1"/>
    <property type="molecule type" value="Genomic_DNA"/>
</dbReference>
<evidence type="ECO:0000313" key="3">
    <source>
        <dbReference type="EMBL" id="MDL5032704.1"/>
    </source>
</evidence>
<dbReference type="Proteomes" id="UP001238603">
    <property type="component" value="Unassembled WGS sequence"/>
</dbReference>
<sequence length="112" mass="12237">MNFAAAFKPLTKDDIADVLGVSGRTIENWVNDGTLPAPKRLGNRVYWHPGVFFGWLEQRLVDDSASVEAQSVAPEPVPATRRTASPRGGKPAKTEVERLRARDHAKLSALMG</sequence>
<comment type="caution">
    <text evidence="3">The sequence shown here is derived from an EMBL/GenBank/DDBJ whole genome shotgun (WGS) entry which is preliminary data.</text>
</comment>
<protein>
    <submittedName>
        <fullName evidence="3">Helix-turn-helix domain-containing protein</fullName>
    </submittedName>
</protein>
<keyword evidence="4" id="KW-1185">Reference proteome</keyword>
<dbReference type="SUPFAM" id="SSF46955">
    <property type="entry name" value="Putative DNA-binding domain"/>
    <property type="match status" value="1"/>
</dbReference>
<gene>
    <name evidence="3" type="ORF">QRD43_12385</name>
</gene>
<dbReference type="Gene3D" id="1.10.10.10">
    <property type="entry name" value="Winged helix-like DNA-binding domain superfamily/Winged helix DNA-binding domain"/>
    <property type="match status" value="1"/>
</dbReference>